<sequence length="240" mass="26400">MSKDLPQVRFGLPGASAASIAQEWYHDESVSVQEALKLLVTRIQTSGPVKQHHLQALYQRCKTGDELDRALKLTRLNYLARGALQQHAPFSHRTSKTLVQQAMQLGVPELAARALEHSAEFGLPADSVKEATPLLIYYSKQGDLLKMLEVYEVIKRQGRHPGPDVCYVLVKGCVDWGRADLARLIIKEFEAAGVRTRQGTLAYLNRRPSMGIESALPTAAEFAGALTDDGAVVERNAARA</sequence>
<organism evidence="1 2">
    <name type="scientific">Prototheca wickerhamii</name>
    <dbReference type="NCBI Taxonomy" id="3111"/>
    <lineage>
        <taxon>Eukaryota</taxon>
        <taxon>Viridiplantae</taxon>
        <taxon>Chlorophyta</taxon>
        <taxon>core chlorophytes</taxon>
        <taxon>Trebouxiophyceae</taxon>
        <taxon>Chlorellales</taxon>
        <taxon>Chlorellaceae</taxon>
        <taxon>Prototheca</taxon>
    </lineage>
</organism>
<accession>A0AAD9IIP3</accession>
<dbReference type="EMBL" id="JASFZW010000004">
    <property type="protein sequence ID" value="KAK2078431.1"/>
    <property type="molecule type" value="Genomic_DNA"/>
</dbReference>
<name>A0AAD9IIP3_PROWI</name>
<gene>
    <name evidence="1" type="ORF">QBZ16_003271</name>
</gene>
<dbReference type="InterPro" id="IPR011990">
    <property type="entry name" value="TPR-like_helical_dom_sf"/>
</dbReference>
<dbReference type="Proteomes" id="UP001255856">
    <property type="component" value="Unassembled WGS sequence"/>
</dbReference>
<proteinExistence type="predicted"/>
<keyword evidence="2" id="KW-1185">Reference proteome</keyword>
<evidence type="ECO:0000313" key="2">
    <source>
        <dbReference type="Proteomes" id="UP001255856"/>
    </source>
</evidence>
<dbReference type="AlphaFoldDB" id="A0AAD9IIP3"/>
<dbReference type="Gene3D" id="1.25.40.10">
    <property type="entry name" value="Tetratricopeptide repeat domain"/>
    <property type="match status" value="1"/>
</dbReference>
<protein>
    <submittedName>
        <fullName evidence="1">Uncharacterized protein</fullName>
    </submittedName>
</protein>
<reference evidence="1" key="1">
    <citation type="submission" date="2021-01" db="EMBL/GenBank/DDBJ databases">
        <authorList>
            <person name="Eckstrom K.M.E."/>
        </authorList>
    </citation>
    <scope>NUCLEOTIDE SEQUENCE</scope>
    <source>
        <strain evidence="1">UVCC 0001</strain>
    </source>
</reference>
<comment type="caution">
    <text evidence="1">The sequence shown here is derived from an EMBL/GenBank/DDBJ whole genome shotgun (WGS) entry which is preliminary data.</text>
</comment>
<evidence type="ECO:0000313" key="1">
    <source>
        <dbReference type="EMBL" id="KAK2078431.1"/>
    </source>
</evidence>